<evidence type="ECO:0000313" key="6">
    <source>
        <dbReference type="EMBL" id="EYU43972.1"/>
    </source>
</evidence>
<dbReference type="PANTHER" id="PTHR38537:SF8">
    <property type="entry name" value="FILAMIN-A"/>
    <property type="match status" value="1"/>
</dbReference>
<evidence type="ECO:0000256" key="1">
    <source>
        <dbReference type="ARBA" id="ARBA00022737"/>
    </source>
</evidence>
<feature type="domain" description="GEX2 N-terminal Ig-like" evidence="5">
    <location>
        <begin position="32"/>
        <end position="132"/>
    </location>
</feature>
<dbReference type="GO" id="GO:0030036">
    <property type="term" value="P:actin cytoskeleton organization"/>
    <property type="evidence" value="ECO:0007669"/>
    <property type="project" value="InterPro"/>
</dbReference>
<dbReference type="PROSITE" id="PS50194">
    <property type="entry name" value="FILAMIN_REPEAT"/>
    <property type="match status" value="2"/>
</dbReference>
<dbReference type="EMBL" id="KI630229">
    <property type="protein sequence ID" value="EYU43972.1"/>
    <property type="molecule type" value="Genomic_DNA"/>
</dbReference>
<keyword evidence="3" id="KW-0812">Transmembrane</keyword>
<evidence type="ECO:0000259" key="5">
    <source>
        <dbReference type="Pfam" id="PF23616"/>
    </source>
</evidence>
<organism evidence="6 7">
    <name type="scientific">Erythranthe guttata</name>
    <name type="common">Yellow monkey flower</name>
    <name type="synonym">Mimulus guttatus</name>
    <dbReference type="NCBI Taxonomy" id="4155"/>
    <lineage>
        <taxon>Eukaryota</taxon>
        <taxon>Viridiplantae</taxon>
        <taxon>Streptophyta</taxon>
        <taxon>Embryophyta</taxon>
        <taxon>Tracheophyta</taxon>
        <taxon>Spermatophyta</taxon>
        <taxon>Magnoliopsida</taxon>
        <taxon>eudicotyledons</taxon>
        <taxon>Gunneridae</taxon>
        <taxon>Pentapetalae</taxon>
        <taxon>asterids</taxon>
        <taxon>lamiids</taxon>
        <taxon>Lamiales</taxon>
        <taxon>Phrymaceae</taxon>
        <taxon>Erythranthe</taxon>
    </lineage>
</organism>
<dbReference type="Pfam" id="PF17963">
    <property type="entry name" value="Big_9"/>
    <property type="match status" value="1"/>
</dbReference>
<dbReference type="InterPro" id="IPR014756">
    <property type="entry name" value="Ig_E-set"/>
</dbReference>
<evidence type="ECO:0000256" key="2">
    <source>
        <dbReference type="PROSITE-ProRule" id="PRU00087"/>
    </source>
</evidence>
<feature type="chain" id="PRO_5001505334" description="GEX2 N-terminal Ig-like domain-containing protein" evidence="4">
    <location>
        <begin position="26"/>
        <end position="1087"/>
    </location>
</feature>
<dbReference type="Proteomes" id="UP000030748">
    <property type="component" value="Unassembled WGS sequence"/>
</dbReference>
<dbReference type="InterPro" id="IPR044801">
    <property type="entry name" value="Filamin"/>
</dbReference>
<evidence type="ECO:0000313" key="7">
    <source>
        <dbReference type="Proteomes" id="UP000030748"/>
    </source>
</evidence>
<dbReference type="STRING" id="4155.A0A022RTZ5"/>
<accession>A0A022RTZ5</accession>
<keyword evidence="1" id="KW-0677">Repeat</keyword>
<feature type="signal peptide" evidence="4">
    <location>
        <begin position="1"/>
        <end position="25"/>
    </location>
</feature>
<keyword evidence="4" id="KW-0732">Signal</keyword>
<dbReference type="Pfam" id="PF00630">
    <property type="entry name" value="Filamin"/>
    <property type="match status" value="1"/>
</dbReference>
<dbReference type="AlphaFoldDB" id="A0A022RTZ5"/>
<reference evidence="6 7" key="1">
    <citation type="journal article" date="2013" name="Proc. Natl. Acad. Sci. U.S.A.">
        <title>Fine-scale variation in meiotic recombination in Mimulus inferred from population shotgun sequencing.</title>
        <authorList>
            <person name="Hellsten U."/>
            <person name="Wright K.M."/>
            <person name="Jenkins J."/>
            <person name="Shu S."/>
            <person name="Yuan Y."/>
            <person name="Wessler S.R."/>
            <person name="Schmutz J."/>
            <person name="Willis J.H."/>
            <person name="Rokhsar D.S."/>
        </authorList>
    </citation>
    <scope>NUCLEOTIDE SEQUENCE [LARGE SCALE GENOMIC DNA]</scope>
    <source>
        <strain evidence="7">cv. DUN x IM62</strain>
    </source>
</reference>
<dbReference type="Gene3D" id="2.60.40.10">
    <property type="entry name" value="Immunoglobulins"/>
    <property type="match status" value="3"/>
</dbReference>
<keyword evidence="3" id="KW-1133">Transmembrane helix</keyword>
<sequence length="1087" mass="121585">MASHMQLLFILVPFLVSSLTKPTKSDNNPAIPAFAFSWLNENETFVAGETAIIKVIVLGNYETGKYEFPFNPNITVNDKMGNSSFITGVSLHFNGGTDTWRISFVPIMVGLFNVLVTDEHFRVLDSSLHFRVNSGKMYPAAGILSWRDGINEFIAGTKAELLILPKDAYGNNVSSDTEQSLLHNFTLSASTSNRIPPSVVDITDKRWNNQQGYLIIEFITSKSGNLVLHVQVENQTLHDSPLPFVVFPGELDVYSCVAELNVETKYFQLFSTMEGLIYQHDKYENLVSRLYAFDIEVIEKGTNLSMPLADLVFEEVGPGVQSFSFSLQESGSFMLVISDKEKSTLVSNTPYDFTVYIGYCDGANSIVNGSGLNNSVAGETERFSVFLKDAYLYPSPVELESLRVQIMHESDFQIVHPIINIRENRLDYRAINLIDVASSPFVDPKNNVSGNTKHKASDFDVIYTPEKSGLYEIRVFCGNIPLNRGRPFRKQVSPGSVNVSRSGVMNYARKVPKMSKNEIIVHLVDSYSNPVLLEQSKLNLEIASINKSDFSTWIFSDNKDGSYSGPYLAKDVGTYEICASYNGERFLPCPFGVNVYNNEYFPKVYNDTVSVWEDESIAFNVLDNDYFAGGNASILEYTKPSHGSLLQYGNVFRYTPYRGLFGNDSFSYSIIDINGNFGSGAVDLLILCRPPQFISIPSNLQATEDLISPTFGGFTGFEIIYSDFDEIINVTLTSKSGNLSLSPMQMQFWQPKWDKLYVYKEANELKLVGSLYAINFALQSIQYFGNENFYGEDIIRVSTINRNGKNEIEIPIYVQPINDPPVVNTPSFVILDNMNDGILIFGQLSDEFDFIEDPDLRNFPGNRSRFSIMFSMEVSDGLLSTSLPANLVSSTELKTKSSYQWQPLQTFVTISKHFLVKAKGIRFKGTIDECNSIMQQLSYHEGEHGDVLTLTVNDLGNYGCYPNCDEAISMSLFAESTVNLIRHRPMSSLVAHTLGSAIVIESVFVFSLGLLLLFFVCKCAFVLVYEKKRKKDKEIELLKIEGSSTQTINFFLIKNSRSFDSCGTTEGDDDHEDSPALNTLASVSLEG</sequence>
<dbReference type="InterPro" id="IPR056434">
    <property type="entry name" value="Ig_GEX2_N"/>
</dbReference>
<dbReference type="InterPro" id="IPR013783">
    <property type="entry name" value="Ig-like_fold"/>
</dbReference>
<evidence type="ECO:0000256" key="4">
    <source>
        <dbReference type="SAM" id="SignalP"/>
    </source>
</evidence>
<gene>
    <name evidence="6" type="ORF">MIMGU_mgv1a020545mg</name>
</gene>
<dbReference type="GO" id="GO:0051015">
    <property type="term" value="F:actin filament binding"/>
    <property type="evidence" value="ECO:0007669"/>
    <property type="project" value="InterPro"/>
</dbReference>
<proteinExistence type="predicted"/>
<feature type="domain" description="GEX2 N-terminal Ig-like" evidence="5">
    <location>
        <begin position="142"/>
        <end position="246"/>
    </location>
</feature>
<name>A0A022RTZ5_ERYGU</name>
<feature type="transmembrane region" description="Helical" evidence="3">
    <location>
        <begin position="1003"/>
        <end position="1025"/>
    </location>
</feature>
<dbReference type="GO" id="GO:0048235">
    <property type="term" value="P:pollen sperm cell differentiation"/>
    <property type="evidence" value="ECO:0000318"/>
    <property type="project" value="GO_Central"/>
</dbReference>
<protein>
    <recommendedName>
        <fullName evidence="5">GEX2 N-terminal Ig-like domain-containing protein</fullName>
    </recommendedName>
</protein>
<feature type="repeat" description="Filamin" evidence="2">
    <location>
        <begin position="357"/>
        <end position="492"/>
    </location>
</feature>
<dbReference type="SUPFAM" id="SSF81296">
    <property type="entry name" value="E set domains"/>
    <property type="match status" value="2"/>
</dbReference>
<keyword evidence="7" id="KW-1185">Reference proteome</keyword>
<keyword evidence="3" id="KW-0472">Membrane</keyword>
<dbReference type="Gene3D" id="2.60.40.2810">
    <property type="match status" value="1"/>
</dbReference>
<dbReference type="Pfam" id="PF23616">
    <property type="entry name" value="Ig_GEX2_N"/>
    <property type="match status" value="2"/>
</dbReference>
<dbReference type="PANTHER" id="PTHR38537">
    <property type="entry name" value="JITTERBUG, ISOFORM N"/>
    <property type="match status" value="1"/>
</dbReference>
<dbReference type="eggNOG" id="ENOG502QWD1">
    <property type="taxonomic scope" value="Eukaryota"/>
</dbReference>
<evidence type="ECO:0000256" key="3">
    <source>
        <dbReference type="SAM" id="Phobius"/>
    </source>
</evidence>
<dbReference type="InterPro" id="IPR017868">
    <property type="entry name" value="Filamin/ABP280_repeat-like"/>
</dbReference>
<feature type="repeat" description="Filamin" evidence="2">
    <location>
        <begin position="557"/>
        <end position="595"/>
    </location>
</feature>